<accession>A0A3N6PGR3</accession>
<name>A0A3N6PGR3_9CYAN</name>
<sequence>MAYWIKIDYERSKYLIDLDHITAFSCQPNKRLTFWLPNSSQPIILNKQSCEHDYQLVIKYITEKIEINCLTNDECWVHIIYDRHEWFINLNCITTFASEPNGRITFWLPDSTKDIIISPNIDPEAYEKVVEFITKVTGYSLP</sequence>
<evidence type="ECO:0000313" key="2">
    <source>
        <dbReference type="Proteomes" id="UP000269154"/>
    </source>
</evidence>
<keyword evidence="2" id="KW-1185">Reference proteome</keyword>
<organism evidence="1 2">
    <name type="scientific">Okeania hirsuta</name>
    <dbReference type="NCBI Taxonomy" id="1458930"/>
    <lineage>
        <taxon>Bacteria</taxon>
        <taxon>Bacillati</taxon>
        <taxon>Cyanobacteriota</taxon>
        <taxon>Cyanophyceae</taxon>
        <taxon>Oscillatoriophycideae</taxon>
        <taxon>Oscillatoriales</taxon>
        <taxon>Microcoleaceae</taxon>
        <taxon>Okeania</taxon>
    </lineage>
</organism>
<dbReference type="AlphaFoldDB" id="A0A3N6PGR3"/>
<dbReference type="EMBL" id="RCBY01000031">
    <property type="protein sequence ID" value="RQH48254.1"/>
    <property type="molecule type" value="Genomic_DNA"/>
</dbReference>
<evidence type="ECO:0000313" key="1">
    <source>
        <dbReference type="EMBL" id="RQH48254.1"/>
    </source>
</evidence>
<gene>
    <name evidence="1" type="ORF">D5R40_08095</name>
</gene>
<protein>
    <submittedName>
        <fullName evidence="1">Uncharacterized protein</fullName>
    </submittedName>
</protein>
<proteinExistence type="predicted"/>
<reference evidence="1 2" key="1">
    <citation type="journal article" date="2018" name="ACS Chem. Biol.">
        <title>Ketoreductase domain dysfunction expands chemodiversity: malyngamide biosynthesis in the cyanobacterium Okeania hirsuta.</title>
        <authorList>
            <person name="Moss N.A."/>
            <person name="Leao T."/>
            <person name="Rankin M."/>
            <person name="McCullough T.M."/>
            <person name="Qu P."/>
            <person name="Korobeynikov A."/>
            <person name="Smith J.L."/>
            <person name="Gerwick L."/>
            <person name="Gerwick W.H."/>
        </authorList>
    </citation>
    <scope>NUCLEOTIDE SEQUENCE [LARGE SCALE GENOMIC DNA]</scope>
    <source>
        <strain evidence="1 2">PAB10Feb10-1</strain>
    </source>
</reference>
<dbReference type="OrthoDB" id="467165at2"/>
<dbReference type="RefSeq" id="WP_124146293.1">
    <property type="nucleotide sequence ID" value="NZ_CAWOKI010000149.1"/>
</dbReference>
<comment type="caution">
    <text evidence="1">The sequence shown here is derived from an EMBL/GenBank/DDBJ whole genome shotgun (WGS) entry which is preliminary data.</text>
</comment>
<dbReference type="Proteomes" id="UP000269154">
    <property type="component" value="Unassembled WGS sequence"/>
</dbReference>